<dbReference type="OrthoDB" id="17560at2759"/>
<dbReference type="EMBL" id="CAOQHR010000011">
    <property type="protein sequence ID" value="CAI6340889.1"/>
    <property type="molecule type" value="Genomic_DNA"/>
</dbReference>
<name>A0A9W4USX3_9PLEO</name>
<accession>A0A9W4USX3</accession>
<proteinExistence type="predicted"/>
<reference evidence="2" key="1">
    <citation type="submission" date="2023-01" db="EMBL/GenBank/DDBJ databases">
        <authorList>
            <person name="Van Ghelder C."/>
            <person name="Rancurel C."/>
        </authorList>
    </citation>
    <scope>NUCLEOTIDE SEQUENCE</scope>
    <source>
        <strain evidence="2">CNCM I-4278</strain>
    </source>
</reference>
<sequence>MATETTPNCGCITGTIHAGLPSGTYSTIHGLNTYIAGDPTTARALVILYTDIFGLALPNNLLLADAIARRGNFLVYVPDFFKGDPVKLVIADLLIPVDAKNQSTLGKYTGLLANVGSFLLWKQRHGFEETDEICMQFLGEVRREFARKEKEEGRTWKVGMVGYCWGGKYAIRAAREENMLQIGDEKEEKKWVPLIDAAVALHPSNLVFPDDARKIVVPVSAGWGEHDSMIPLKVKRTFEEICGKDVKEGGTKADIENKLWSPGRHGFAVRGNPDDKEERAILEGTETQTVEWFEKYLV</sequence>
<dbReference type="Proteomes" id="UP001152607">
    <property type="component" value="Unassembled WGS sequence"/>
</dbReference>
<dbReference type="SUPFAM" id="SSF53474">
    <property type="entry name" value="alpha/beta-Hydrolases"/>
    <property type="match status" value="1"/>
</dbReference>
<organism evidence="2 3">
    <name type="scientific">Periconia digitata</name>
    <dbReference type="NCBI Taxonomy" id="1303443"/>
    <lineage>
        <taxon>Eukaryota</taxon>
        <taxon>Fungi</taxon>
        <taxon>Dikarya</taxon>
        <taxon>Ascomycota</taxon>
        <taxon>Pezizomycotina</taxon>
        <taxon>Dothideomycetes</taxon>
        <taxon>Pleosporomycetidae</taxon>
        <taxon>Pleosporales</taxon>
        <taxon>Massarineae</taxon>
        <taxon>Periconiaceae</taxon>
        <taxon>Periconia</taxon>
    </lineage>
</organism>
<evidence type="ECO:0000259" key="1">
    <source>
        <dbReference type="Pfam" id="PF01738"/>
    </source>
</evidence>
<keyword evidence="3" id="KW-1185">Reference proteome</keyword>
<gene>
    <name evidence="2" type="ORF">PDIGIT_LOCUS14075</name>
</gene>
<evidence type="ECO:0000313" key="2">
    <source>
        <dbReference type="EMBL" id="CAI6340889.1"/>
    </source>
</evidence>
<dbReference type="AlphaFoldDB" id="A0A9W4USX3"/>
<dbReference type="Gene3D" id="3.40.50.1820">
    <property type="entry name" value="alpha/beta hydrolase"/>
    <property type="match status" value="1"/>
</dbReference>
<dbReference type="PANTHER" id="PTHR17630:SF87">
    <property type="entry name" value="DIENELACTONE HYDROLASE DOMAIN-CONTAINING PROTEIN"/>
    <property type="match status" value="1"/>
</dbReference>
<dbReference type="GO" id="GO:0016787">
    <property type="term" value="F:hydrolase activity"/>
    <property type="evidence" value="ECO:0007669"/>
    <property type="project" value="InterPro"/>
</dbReference>
<evidence type="ECO:0000313" key="3">
    <source>
        <dbReference type="Proteomes" id="UP001152607"/>
    </source>
</evidence>
<dbReference type="InterPro" id="IPR002925">
    <property type="entry name" value="Dienelactn_hydro"/>
</dbReference>
<dbReference type="InterPro" id="IPR029058">
    <property type="entry name" value="AB_hydrolase_fold"/>
</dbReference>
<feature type="domain" description="Dienelactone hydrolase" evidence="1">
    <location>
        <begin position="193"/>
        <end position="297"/>
    </location>
</feature>
<feature type="domain" description="Dienelactone hydrolase" evidence="1">
    <location>
        <begin position="33"/>
        <end position="180"/>
    </location>
</feature>
<protein>
    <recommendedName>
        <fullName evidence="1">Dienelactone hydrolase domain-containing protein</fullName>
    </recommendedName>
</protein>
<dbReference type="Pfam" id="PF01738">
    <property type="entry name" value="DLH"/>
    <property type="match status" value="2"/>
</dbReference>
<comment type="caution">
    <text evidence="2">The sequence shown here is derived from an EMBL/GenBank/DDBJ whole genome shotgun (WGS) entry which is preliminary data.</text>
</comment>
<dbReference type="PANTHER" id="PTHR17630">
    <property type="entry name" value="DIENELACTONE HYDROLASE"/>
    <property type="match status" value="1"/>
</dbReference>